<name>A0A6J1LYD3_DROHY</name>
<dbReference type="InterPro" id="IPR014001">
    <property type="entry name" value="Helicase_ATP-bd"/>
</dbReference>
<dbReference type="GO" id="GO:0008270">
    <property type="term" value="F:zinc ion binding"/>
    <property type="evidence" value="ECO:0007669"/>
    <property type="project" value="UniProtKB-KW"/>
</dbReference>
<dbReference type="PROSITE" id="PS50158">
    <property type="entry name" value="ZF_CCHC"/>
    <property type="match status" value="1"/>
</dbReference>
<evidence type="ECO:0000256" key="14">
    <source>
        <dbReference type="ARBA" id="ARBA00023235"/>
    </source>
</evidence>
<keyword evidence="5" id="KW-0963">Cytoplasm</keyword>
<dbReference type="OMA" id="YLMICKV"/>
<comment type="catalytic activity">
    <reaction evidence="16">
        <text>Couples ATP hydrolysis with the unwinding of duplex DNA by translocating in the 3'-5' direction.</text>
        <dbReference type="EC" id="5.6.2.4"/>
    </reaction>
</comment>
<dbReference type="CTD" id="53438"/>
<accession>A0A6J1LYD3</accession>
<keyword evidence="10 29" id="KW-0347">Helicase</keyword>
<evidence type="ECO:0000256" key="18">
    <source>
        <dbReference type="ARBA" id="ARBA00049360"/>
    </source>
</evidence>
<feature type="region of interest" description="Disordered" evidence="24">
    <location>
        <begin position="287"/>
        <end position="345"/>
    </location>
</feature>
<dbReference type="RefSeq" id="XP_023169092.2">
    <property type="nucleotide sequence ID" value="XM_023313324.2"/>
</dbReference>
<dbReference type="GO" id="GO:0005524">
    <property type="term" value="F:ATP binding"/>
    <property type="evidence" value="ECO:0007669"/>
    <property type="project" value="UniProtKB-KW"/>
</dbReference>
<evidence type="ECO:0000256" key="20">
    <source>
        <dbReference type="ARBA" id="ARBA00076756"/>
    </source>
</evidence>
<dbReference type="InterPro" id="IPR021110">
    <property type="entry name" value="DNA_rep_checkpnt_protein"/>
</dbReference>
<evidence type="ECO:0000256" key="9">
    <source>
        <dbReference type="ARBA" id="ARBA00022801"/>
    </source>
</evidence>
<dbReference type="CDD" id="cd18794">
    <property type="entry name" value="SF2_C_RecQ"/>
    <property type="match status" value="1"/>
</dbReference>
<dbReference type="InterPro" id="IPR036875">
    <property type="entry name" value="Znf_CCHC_sf"/>
</dbReference>
<evidence type="ECO:0000256" key="3">
    <source>
        <dbReference type="ARBA" id="ARBA00004496"/>
    </source>
</evidence>
<dbReference type="GO" id="GO:0005694">
    <property type="term" value="C:chromosome"/>
    <property type="evidence" value="ECO:0007669"/>
    <property type="project" value="TreeGrafter"/>
</dbReference>
<evidence type="ECO:0000259" key="26">
    <source>
        <dbReference type="PROSITE" id="PS51192"/>
    </source>
</evidence>
<dbReference type="GO" id="GO:0000724">
    <property type="term" value="P:double-strand break repair via homologous recombination"/>
    <property type="evidence" value="ECO:0007669"/>
    <property type="project" value="TreeGrafter"/>
</dbReference>
<dbReference type="OrthoDB" id="18781at2759"/>
<dbReference type="Pfam" id="PF11719">
    <property type="entry name" value="Drc1-Sld2"/>
    <property type="match status" value="1"/>
</dbReference>
<evidence type="ECO:0000256" key="17">
    <source>
        <dbReference type="ARBA" id="ARBA00034808"/>
    </source>
</evidence>
<dbReference type="SMART" id="SM00490">
    <property type="entry name" value="HELICc"/>
    <property type="match status" value="1"/>
</dbReference>
<dbReference type="SUPFAM" id="SSF57756">
    <property type="entry name" value="Retrovirus zinc finger-like domains"/>
    <property type="match status" value="1"/>
</dbReference>
<dbReference type="PANTHER" id="PTHR13710:SF108">
    <property type="entry name" value="ATP-DEPENDENT DNA HELICASE Q4"/>
    <property type="match status" value="1"/>
</dbReference>
<dbReference type="SMART" id="SM00343">
    <property type="entry name" value="ZnF_C2HC"/>
    <property type="match status" value="1"/>
</dbReference>
<comment type="subcellular location">
    <subcellularLocation>
        <location evidence="3">Cytoplasm</location>
    </subcellularLocation>
    <subcellularLocation>
        <location evidence="2">Nucleus</location>
    </subcellularLocation>
</comment>
<evidence type="ECO:0000256" key="1">
    <source>
        <dbReference type="ARBA" id="ARBA00001947"/>
    </source>
</evidence>
<dbReference type="InterPro" id="IPR001650">
    <property type="entry name" value="Helicase_C-like"/>
</dbReference>
<evidence type="ECO:0000313" key="28">
    <source>
        <dbReference type="Proteomes" id="UP000504633"/>
    </source>
</evidence>
<dbReference type="Pfam" id="PF00270">
    <property type="entry name" value="DEAD"/>
    <property type="match status" value="1"/>
</dbReference>
<dbReference type="FunFam" id="3.40.50.300:FF:001084">
    <property type="entry name" value="RecQ like helicase 4"/>
    <property type="match status" value="1"/>
</dbReference>
<keyword evidence="14" id="KW-0413">Isomerase</keyword>
<keyword evidence="6" id="KW-0597">Phosphoprotein</keyword>
<evidence type="ECO:0000256" key="24">
    <source>
        <dbReference type="SAM" id="MobiDB-lite"/>
    </source>
</evidence>
<proteinExistence type="inferred from homology"/>
<dbReference type="NCBIfam" id="TIGR00614">
    <property type="entry name" value="recQ_fam"/>
    <property type="match status" value="1"/>
</dbReference>
<dbReference type="Gene3D" id="3.40.50.300">
    <property type="entry name" value="P-loop containing nucleotide triphosphate hydrolases"/>
    <property type="match status" value="2"/>
</dbReference>
<dbReference type="PROSITE" id="PS51194">
    <property type="entry name" value="HELICASE_CTER"/>
    <property type="match status" value="1"/>
</dbReference>
<feature type="domain" description="CCHC-type" evidence="25">
    <location>
        <begin position="655"/>
        <end position="669"/>
    </location>
</feature>
<dbReference type="PROSITE" id="PS51192">
    <property type="entry name" value="HELICASE_ATP_BIND_1"/>
    <property type="match status" value="1"/>
</dbReference>
<dbReference type="Proteomes" id="UP000504633">
    <property type="component" value="Unplaced"/>
</dbReference>
<protein>
    <recommendedName>
        <fullName evidence="19">ATP-dependent DNA helicase Q4</fullName>
        <ecNumber evidence="17">5.6.2.4</ecNumber>
    </recommendedName>
    <alternativeName>
        <fullName evidence="20">DNA 3'-5' helicase RecQ4</fullName>
    </alternativeName>
    <alternativeName>
        <fullName evidence="21">DNA helicase, RecQ-like type 4</fullName>
    </alternativeName>
    <alternativeName>
        <fullName evidence="22">RecQ protein-like 4</fullName>
    </alternativeName>
</protein>
<dbReference type="GO" id="GO:0006260">
    <property type="term" value="P:DNA replication"/>
    <property type="evidence" value="ECO:0007669"/>
    <property type="project" value="InterPro"/>
</dbReference>
<dbReference type="KEGG" id="dhe:111598198"/>
<feature type="compositionally biased region" description="Basic and acidic residues" evidence="24">
    <location>
        <begin position="335"/>
        <end position="345"/>
    </location>
</feature>
<dbReference type="CDD" id="cd22289">
    <property type="entry name" value="RecQL4_SLD2_NTD"/>
    <property type="match status" value="1"/>
</dbReference>
<evidence type="ECO:0000256" key="7">
    <source>
        <dbReference type="ARBA" id="ARBA00022723"/>
    </source>
</evidence>
<dbReference type="SMART" id="SM00487">
    <property type="entry name" value="DEXDc"/>
    <property type="match status" value="1"/>
</dbReference>
<evidence type="ECO:0000256" key="4">
    <source>
        <dbReference type="ARBA" id="ARBA00005446"/>
    </source>
</evidence>
<dbReference type="GeneID" id="111598198"/>
<keyword evidence="12" id="KW-0067">ATP-binding</keyword>
<evidence type="ECO:0000256" key="6">
    <source>
        <dbReference type="ARBA" id="ARBA00022553"/>
    </source>
</evidence>
<dbReference type="InterPro" id="IPR011545">
    <property type="entry name" value="DEAD/DEAH_box_helicase_dom"/>
</dbReference>
<evidence type="ECO:0000256" key="16">
    <source>
        <dbReference type="ARBA" id="ARBA00034617"/>
    </source>
</evidence>
<evidence type="ECO:0000256" key="13">
    <source>
        <dbReference type="ARBA" id="ARBA00023125"/>
    </source>
</evidence>
<dbReference type="Pfam" id="PF00271">
    <property type="entry name" value="Helicase_C"/>
    <property type="match status" value="1"/>
</dbReference>
<sequence>MDESIYKEKYQKYKLRVKVWEKDFKKKRGRVPSKYDIREASQEIRDSYKMYYKLKTSFLEETLNDVLCEDGFDVMEMTQSEDLGVTLLDQSTETESVNGGPQLPLDIAALMQQSNDNSFSNIKELPTPQALTNVINRDEYDVIRKFEAVEELAQNKSAWGENVSKQQPVLPVATSPTESAKPKTPCLKASVSSKLFQSTRSFAKRNPRKPLSRDALNLSAASSMAGTVGDQAEQLPDLETILIRKAQEHKAEVIAANALLVTDHKGTSKDPIKTQVDEGWLQRNTAQNSLEQPKKLPSKESNNNSTPAKKTNYGLSNLDLSKLKAKNSPLPMPLEEPKPADAVERLQELPPVSASAPIQAPIEALMEADFDSNSDSVVADSEEETELPEYRHIAKRRRIMPTNESPATVPEVNPHPNEPEANAECGEGKDFSADDDGDANYEPERKQATAKRQIPKPEKKPKLEKPAKPKGTKAVKQKVEKVAKPKVTKAKARSKAAAKTTKAAAADQPEATEQPLNPKDLKYLLALESGDITCVPRIKHDELEQADETAQRYISNFAIEAAAASSSSSSAAVTSASLNEKRTAARLKLEAKVAAGKLNENFVTINIQKKKFSRGKKTVNFSKYKKQQWRQKKRVAALAGPDMDMGGCDGGVLTCFNCGQVGHFAQQCKIKGDTLLPLSAQMEEDPSPFPTLAEAEMMATQGAIAAHSRNIERLPQAANTNAIYQHVDSSSSSDEEEKAELGENSPAELNMSSDGDDIDFEALDAAVEAAEAKKSESPIKSYVGHKIPEEFLKQAGLDASNSNGGGAPRTQHGGVQPLYELKADGSLQDVTAEVNEALHMFGHSSFRKGQDRAVMRILSGMSTLVTLSTGSGKSLCYQLPAYLYSRRLGAITLVISPLVSLMEDQVTGVPHFLRAHCLHTNQTPQQRLKIQQLIANGEIDILLVSPEAVVSGERATGFGAILRQLPPIAFACIDEAHCVSQWSHNFRPSYLMICKVLKKNLGVQTVLGLTATATLPTRTSIINHLGIPDGENGIITDIPLPDNLILSVSKDENRDAALLQLLNSQRFESCQSIIIYCTRRDECERIAGFIRTCLQEKKSNPAPDQTKKKRKRVNWQAEPYHAGMPASRRRTVQNAFMGNELRIVVATIAFGMGINKPDIRAVIHYNMPRNFESYVQEIGRAGRDGLPSHCHLFLDAKGGDQNELRRHVYANSIDRHVIRKLLQRIFVPCCCDKQLEKNAVEINTAYEAGTRVHVCPGHEIGFSVEQTVEALDIPAENISTLLCYMELEPRWCMNVLSSAYIMAKVISYGGPKYLKHAAKECPPLAMAIALQIKNKTFKEDANIIEFSVIDIAAGIGWNSGVVKYQLKNLEWMQINGYPKRSPISVNFFDLGFRIKAPGDFTEAEIDDALDTLYTRSVKQERTQLIQLQYVAHGLSAVAYSSCAQCSSADFPQDRCTQLKGIVRNYFRNDYPQDLELEIQPSNVPDDYIIADVHALINMYPDNTFSGRNIARLFHGISSPNYPAVMWGRCKYWRAHTKVDFNRILKLANMEIVKRRT</sequence>
<evidence type="ECO:0000256" key="15">
    <source>
        <dbReference type="ARBA" id="ARBA00023242"/>
    </source>
</evidence>
<keyword evidence="15" id="KW-0539">Nucleus</keyword>
<dbReference type="GO" id="GO:0005737">
    <property type="term" value="C:cytoplasm"/>
    <property type="evidence" value="ECO:0007669"/>
    <property type="project" value="UniProtKB-SubCell"/>
</dbReference>
<dbReference type="CDD" id="cd18018">
    <property type="entry name" value="DEXHc_RecQ4-like"/>
    <property type="match status" value="1"/>
</dbReference>
<evidence type="ECO:0000256" key="22">
    <source>
        <dbReference type="ARBA" id="ARBA00084018"/>
    </source>
</evidence>
<comment type="cofactor">
    <cofactor evidence="1">
        <name>Zn(2+)</name>
        <dbReference type="ChEBI" id="CHEBI:29105"/>
    </cofactor>
</comment>
<keyword evidence="13" id="KW-0238">DNA-binding</keyword>
<evidence type="ECO:0000259" key="25">
    <source>
        <dbReference type="PROSITE" id="PS50158"/>
    </source>
</evidence>
<dbReference type="PANTHER" id="PTHR13710">
    <property type="entry name" value="DNA HELICASE RECQ FAMILY MEMBER"/>
    <property type="match status" value="1"/>
</dbReference>
<keyword evidence="28" id="KW-1185">Reference proteome</keyword>
<feature type="compositionally biased region" description="Low complexity" evidence="24">
    <location>
        <begin position="409"/>
        <end position="424"/>
    </location>
</feature>
<dbReference type="InterPro" id="IPR001878">
    <property type="entry name" value="Znf_CCHC"/>
</dbReference>
<evidence type="ECO:0000256" key="11">
    <source>
        <dbReference type="ARBA" id="ARBA00022833"/>
    </source>
</evidence>
<organism evidence="28 29">
    <name type="scientific">Drosophila hydei</name>
    <name type="common">Fruit fly</name>
    <dbReference type="NCBI Taxonomy" id="7224"/>
    <lineage>
        <taxon>Eukaryota</taxon>
        <taxon>Metazoa</taxon>
        <taxon>Ecdysozoa</taxon>
        <taxon>Arthropoda</taxon>
        <taxon>Hexapoda</taxon>
        <taxon>Insecta</taxon>
        <taxon>Pterygota</taxon>
        <taxon>Neoptera</taxon>
        <taxon>Endopterygota</taxon>
        <taxon>Diptera</taxon>
        <taxon>Brachycera</taxon>
        <taxon>Muscomorpha</taxon>
        <taxon>Ephydroidea</taxon>
        <taxon>Drosophilidae</taxon>
        <taxon>Drosophila</taxon>
    </lineage>
</organism>
<evidence type="ECO:0000256" key="10">
    <source>
        <dbReference type="ARBA" id="ARBA00022806"/>
    </source>
</evidence>
<dbReference type="EC" id="5.6.2.4" evidence="17"/>
<keyword evidence="23" id="KW-0863">Zinc-finger</keyword>
<feature type="region of interest" description="Disordered" evidence="24">
    <location>
        <begin position="726"/>
        <end position="756"/>
    </location>
</feature>
<dbReference type="Pfam" id="PF00098">
    <property type="entry name" value="zf-CCHC"/>
    <property type="match status" value="1"/>
</dbReference>
<evidence type="ECO:0000256" key="2">
    <source>
        <dbReference type="ARBA" id="ARBA00004123"/>
    </source>
</evidence>
<reference evidence="29" key="1">
    <citation type="submission" date="2025-08" db="UniProtKB">
        <authorList>
            <consortium name="RefSeq"/>
        </authorList>
    </citation>
    <scope>IDENTIFICATION</scope>
    <source>
        <strain evidence="29">15085-1641.00</strain>
        <tissue evidence="29">Whole body</tissue>
    </source>
</reference>
<evidence type="ECO:0000256" key="8">
    <source>
        <dbReference type="ARBA" id="ARBA00022741"/>
    </source>
</evidence>
<dbReference type="FunFam" id="3.40.50.300:FF:000772">
    <property type="entry name" value="ATP-dependent DNA helicase Q4"/>
    <property type="match status" value="1"/>
</dbReference>
<dbReference type="GO" id="GO:0003677">
    <property type="term" value="F:DNA binding"/>
    <property type="evidence" value="ECO:0007669"/>
    <property type="project" value="UniProtKB-KW"/>
</dbReference>
<dbReference type="GO" id="GO:0051276">
    <property type="term" value="P:chromosome organization"/>
    <property type="evidence" value="ECO:0007669"/>
    <property type="project" value="UniProtKB-ARBA"/>
</dbReference>
<dbReference type="SUPFAM" id="SSF52540">
    <property type="entry name" value="P-loop containing nucleoside triphosphate hydrolases"/>
    <property type="match status" value="1"/>
</dbReference>
<keyword evidence="8" id="KW-0547">Nucleotide-binding</keyword>
<dbReference type="FunFam" id="1.10.10.1460:FF:000001">
    <property type="entry name" value="DNA replication regulator Sld2"/>
    <property type="match status" value="1"/>
</dbReference>
<feature type="domain" description="Helicase ATP-binding" evidence="26">
    <location>
        <begin position="854"/>
        <end position="1031"/>
    </location>
</feature>
<feature type="region of interest" description="Disordered" evidence="24">
    <location>
        <begin position="371"/>
        <end position="515"/>
    </location>
</feature>
<keyword evidence="9" id="KW-0378">Hydrolase</keyword>
<feature type="compositionally biased region" description="Basic and acidic residues" evidence="24">
    <location>
        <begin position="455"/>
        <end position="467"/>
    </location>
</feature>
<feature type="compositionally biased region" description="Low complexity" evidence="24">
    <location>
        <begin position="497"/>
        <end position="506"/>
    </location>
</feature>
<feature type="domain" description="Helicase C-terminal" evidence="27">
    <location>
        <begin position="1062"/>
        <end position="1226"/>
    </location>
</feature>
<evidence type="ECO:0000259" key="27">
    <source>
        <dbReference type="PROSITE" id="PS51194"/>
    </source>
</evidence>
<evidence type="ECO:0000313" key="29">
    <source>
        <dbReference type="RefSeq" id="XP_023169092.2"/>
    </source>
</evidence>
<feature type="compositionally biased region" description="Polar residues" evidence="24">
    <location>
        <begin position="299"/>
        <end position="319"/>
    </location>
</feature>
<gene>
    <name evidence="29" type="primary">LOC111598198</name>
</gene>
<dbReference type="InterPro" id="IPR004589">
    <property type="entry name" value="DNA_helicase_ATP-dep_RecQ"/>
</dbReference>
<dbReference type="GO" id="GO:0005634">
    <property type="term" value="C:nucleus"/>
    <property type="evidence" value="ECO:0007669"/>
    <property type="project" value="UniProtKB-SubCell"/>
</dbReference>
<keyword evidence="7" id="KW-0479">Metal-binding</keyword>
<comment type="catalytic activity">
    <reaction evidence="18">
        <text>ATP + H2O = ADP + phosphate + H(+)</text>
        <dbReference type="Rhea" id="RHEA:13065"/>
        <dbReference type="ChEBI" id="CHEBI:15377"/>
        <dbReference type="ChEBI" id="CHEBI:15378"/>
        <dbReference type="ChEBI" id="CHEBI:30616"/>
        <dbReference type="ChEBI" id="CHEBI:43474"/>
        <dbReference type="ChEBI" id="CHEBI:456216"/>
    </reaction>
</comment>
<evidence type="ECO:0000256" key="19">
    <source>
        <dbReference type="ARBA" id="ARBA00074290"/>
    </source>
</evidence>
<dbReference type="InterPro" id="IPR027417">
    <property type="entry name" value="P-loop_NTPase"/>
</dbReference>
<keyword evidence="11" id="KW-0862">Zinc</keyword>
<evidence type="ECO:0000256" key="21">
    <source>
        <dbReference type="ARBA" id="ARBA00078242"/>
    </source>
</evidence>
<feature type="compositionally biased region" description="Basic residues" evidence="24">
    <location>
        <begin position="484"/>
        <end position="496"/>
    </location>
</feature>
<dbReference type="Gene3D" id="1.10.10.1460">
    <property type="match status" value="1"/>
</dbReference>
<evidence type="ECO:0000256" key="5">
    <source>
        <dbReference type="ARBA" id="ARBA00022490"/>
    </source>
</evidence>
<dbReference type="GO" id="GO:0043138">
    <property type="term" value="F:3'-5' DNA helicase activity"/>
    <property type="evidence" value="ECO:0007669"/>
    <property type="project" value="UniProtKB-EC"/>
</dbReference>
<dbReference type="GO" id="GO:0009378">
    <property type="term" value="F:four-way junction helicase activity"/>
    <property type="evidence" value="ECO:0007669"/>
    <property type="project" value="TreeGrafter"/>
</dbReference>
<comment type="similarity">
    <text evidence="4">Belongs to the helicase family. RecQ subfamily.</text>
</comment>
<evidence type="ECO:0000256" key="23">
    <source>
        <dbReference type="PROSITE-ProRule" id="PRU00047"/>
    </source>
</evidence>
<dbReference type="GO" id="GO:0016787">
    <property type="term" value="F:hydrolase activity"/>
    <property type="evidence" value="ECO:0007669"/>
    <property type="project" value="UniProtKB-KW"/>
</dbReference>
<evidence type="ECO:0000256" key="12">
    <source>
        <dbReference type="ARBA" id="ARBA00022840"/>
    </source>
</evidence>